<evidence type="ECO:0000256" key="3">
    <source>
        <dbReference type="ARBA" id="ARBA00007985"/>
    </source>
</evidence>
<keyword evidence="5 8" id="KW-0808">Transferase</keyword>
<organism evidence="10 11">
    <name type="scientific">Parachitinimonas caeni</name>
    <dbReference type="NCBI Taxonomy" id="3031301"/>
    <lineage>
        <taxon>Bacteria</taxon>
        <taxon>Pseudomonadati</taxon>
        <taxon>Pseudomonadota</taxon>
        <taxon>Betaproteobacteria</taxon>
        <taxon>Neisseriales</taxon>
        <taxon>Chitinibacteraceae</taxon>
        <taxon>Parachitinimonas</taxon>
    </lineage>
</organism>
<keyword evidence="6 8" id="KW-0057">Aromatic amino acid biosynthesis</keyword>
<reference evidence="10" key="1">
    <citation type="submission" date="2023-03" db="EMBL/GenBank/DDBJ databases">
        <title>Chitinimonas shenzhenensis gen. nov., sp. nov., a novel member of family Burkholderiaceae isolated from activated sludge collected in Shen Zhen, China.</title>
        <authorList>
            <person name="Wang X."/>
        </authorList>
    </citation>
    <scope>NUCLEOTIDE SEQUENCE</scope>
    <source>
        <strain evidence="10">DQS-5</strain>
    </source>
</reference>
<proteinExistence type="inferred from homology"/>
<evidence type="ECO:0000256" key="7">
    <source>
        <dbReference type="ARBA" id="ARBA00047508"/>
    </source>
</evidence>
<protein>
    <recommendedName>
        <fullName evidence="8">Phospho-2-dehydro-3-deoxyheptonate aldolase</fullName>
        <ecNumber evidence="8">2.5.1.54</ecNumber>
    </recommendedName>
</protein>
<evidence type="ECO:0000256" key="8">
    <source>
        <dbReference type="PIRNR" id="PIRNR001361"/>
    </source>
</evidence>
<gene>
    <name evidence="10" type="ORF">PZA18_13935</name>
</gene>
<dbReference type="NCBIfam" id="NF009395">
    <property type="entry name" value="PRK12755.1"/>
    <property type="match status" value="1"/>
</dbReference>
<evidence type="ECO:0000259" key="9">
    <source>
        <dbReference type="Pfam" id="PF00793"/>
    </source>
</evidence>
<keyword evidence="4 8" id="KW-0028">Amino-acid biosynthesis</keyword>
<feature type="domain" description="DAHP synthetase I/KDSA" evidence="9">
    <location>
        <begin position="65"/>
        <end position="360"/>
    </location>
</feature>
<evidence type="ECO:0000256" key="1">
    <source>
        <dbReference type="ARBA" id="ARBA00003726"/>
    </source>
</evidence>
<dbReference type="Pfam" id="PF00793">
    <property type="entry name" value="DAHP_synth_1"/>
    <property type="match status" value="1"/>
</dbReference>
<evidence type="ECO:0000256" key="6">
    <source>
        <dbReference type="ARBA" id="ARBA00023141"/>
    </source>
</evidence>
<dbReference type="RefSeq" id="WP_284101463.1">
    <property type="nucleotide sequence ID" value="NZ_JARRAF010000015.1"/>
</dbReference>
<dbReference type="GO" id="GO:0003849">
    <property type="term" value="F:3-deoxy-7-phosphoheptulonate synthase activity"/>
    <property type="evidence" value="ECO:0007669"/>
    <property type="project" value="UniProtKB-EC"/>
</dbReference>
<comment type="similarity">
    <text evidence="3 8">Belongs to the class-I DAHP synthase family.</text>
</comment>
<evidence type="ECO:0000313" key="11">
    <source>
        <dbReference type="Proteomes" id="UP001172778"/>
    </source>
</evidence>
<comment type="function">
    <text evidence="1 8">Stereospecific condensation of phosphoenolpyruvate (PEP) and D-erythrose-4-phosphate (E4P) giving rise to 3-deoxy-D-arabino-heptulosonate-7-phosphate (DAHP).</text>
</comment>
<dbReference type="EMBL" id="JARRAF010000015">
    <property type="protein sequence ID" value="MDK2125151.1"/>
    <property type="molecule type" value="Genomic_DNA"/>
</dbReference>
<evidence type="ECO:0000313" key="10">
    <source>
        <dbReference type="EMBL" id="MDK2125151.1"/>
    </source>
</evidence>
<sequence length="371" mass="39865">MKRDLPTAPVAACQASCPPADEDLLAECPFAYTEPMPSPAALRLEQPASSRAMQTVIHGRRVLRNILDRRDPRPMVVVGPCSIHDPVAGRDYAQRLKQLADELADSLYLVMRVYFEKPRSCTGWKGLINDPHLDASCRIADGMREARRFLLDVADLGLPAATEVLDPLSPQYLGELLSWAAIGARTAESQIHREIASALPMPIGFKNGTDGGLDAAVNAIVAASRPHSFLGLDASGQVAIVRTQGNRLGHAVLRGGGGKPNYDAASVAQARNALQKAGLVPSIVVDCSHGNSSKDHARQKQVLQDVVTQWQAGEAAIVGVMIESFIEAGNQPLLADPAQLRYGCSITDACVSWSDTETMLREAAQALRQLR</sequence>
<dbReference type="InterPro" id="IPR006219">
    <property type="entry name" value="DAHP_synth_1"/>
</dbReference>
<dbReference type="PANTHER" id="PTHR21225:SF10">
    <property type="entry name" value="PHOSPHO-2-DEHYDRO-3-DEOXYHEPTONATE ALDOLASE, TYR-SENSITIVE"/>
    <property type="match status" value="1"/>
</dbReference>
<evidence type="ECO:0000256" key="4">
    <source>
        <dbReference type="ARBA" id="ARBA00022605"/>
    </source>
</evidence>
<accession>A0ABT7DYK7</accession>
<dbReference type="PANTHER" id="PTHR21225">
    <property type="entry name" value="PHOSPHO-2-DEHYDRO-3-DEOXYHEPTONATE ALDOLASE DAHP SYNTHETASE"/>
    <property type="match status" value="1"/>
</dbReference>
<comment type="pathway">
    <text evidence="2 8">Metabolic intermediate biosynthesis; chorismate biosynthesis; chorismate from D-erythrose 4-phosphate and phosphoenolpyruvate: step 1/7.</text>
</comment>
<dbReference type="Gene3D" id="3.20.20.70">
    <property type="entry name" value="Aldolase class I"/>
    <property type="match status" value="1"/>
</dbReference>
<evidence type="ECO:0000256" key="2">
    <source>
        <dbReference type="ARBA" id="ARBA00004688"/>
    </source>
</evidence>
<comment type="caution">
    <text evidence="10">The sequence shown here is derived from an EMBL/GenBank/DDBJ whole genome shotgun (WGS) entry which is preliminary data.</text>
</comment>
<dbReference type="NCBIfam" id="TIGR00034">
    <property type="entry name" value="aroFGH"/>
    <property type="match status" value="1"/>
</dbReference>
<keyword evidence="11" id="KW-1185">Reference proteome</keyword>
<evidence type="ECO:0000256" key="5">
    <source>
        <dbReference type="ARBA" id="ARBA00022679"/>
    </source>
</evidence>
<dbReference type="InterPro" id="IPR006218">
    <property type="entry name" value="DAHP1/KDSA"/>
</dbReference>
<comment type="catalytic activity">
    <reaction evidence="7 8">
        <text>D-erythrose 4-phosphate + phosphoenolpyruvate + H2O = 7-phospho-2-dehydro-3-deoxy-D-arabino-heptonate + phosphate</text>
        <dbReference type="Rhea" id="RHEA:14717"/>
        <dbReference type="ChEBI" id="CHEBI:15377"/>
        <dbReference type="ChEBI" id="CHEBI:16897"/>
        <dbReference type="ChEBI" id="CHEBI:43474"/>
        <dbReference type="ChEBI" id="CHEBI:58394"/>
        <dbReference type="ChEBI" id="CHEBI:58702"/>
        <dbReference type="EC" id="2.5.1.54"/>
    </reaction>
</comment>
<dbReference type="EC" id="2.5.1.54" evidence="8"/>
<dbReference type="Proteomes" id="UP001172778">
    <property type="component" value="Unassembled WGS sequence"/>
</dbReference>
<dbReference type="InterPro" id="IPR013785">
    <property type="entry name" value="Aldolase_TIM"/>
</dbReference>
<name>A0ABT7DYK7_9NEIS</name>
<dbReference type="SUPFAM" id="SSF51569">
    <property type="entry name" value="Aldolase"/>
    <property type="match status" value="1"/>
</dbReference>
<dbReference type="PIRSF" id="PIRSF001361">
    <property type="entry name" value="DAHP_synthase"/>
    <property type="match status" value="1"/>
</dbReference>